<dbReference type="PANTHER" id="PTHR47912">
    <property type="entry name" value="THIOREDOXIN-LIKE 4, CHLOROPLASTIC"/>
    <property type="match status" value="1"/>
</dbReference>
<sequence length="235" mass="26862">MVKLGLTSMPQASLGRLEGGQDGIALGGDYRLSGLRPPRNGRMSLPLPRSKIWCQLEEQRFKSHSVFRRLRGFGTVRVLNSAQYRLEKERERENQEEEDDDDLCPIECVREFHTQAEFDHLLEQAKEQCSLVVVDFFRTACGSCKYIEKGFVTLCKGAGNNDAHVMFLKHNVMDEYEEQSEVADRLRIKVVPLFQFYKDGVLVESFATREKTKILEAICKHTSLELSLADLKLDG</sequence>
<reference evidence="2 3" key="1">
    <citation type="submission" date="2024-09" db="EMBL/GenBank/DDBJ databases">
        <title>Chromosome-scale assembly of Riccia fluitans.</title>
        <authorList>
            <person name="Paukszto L."/>
            <person name="Sawicki J."/>
            <person name="Karawczyk K."/>
            <person name="Piernik-Szablinska J."/>
            <person name="Szczecinska M."/>
            <person name="Mazdziarz M."/>
        </authorList>
    </citation>
    <scope>NUCLEOTIDE SEQUENCE [LARGE SCALE GENOMIC DNA]</scope>
    <source>
        <strain evidence="2">Rf_01</strain>
        <tissue evidence="2">Aerial parts of the thallus</tissue>
    </source>
</reference>
<evidence type="ECO:0000259" key="1">
    <source>
        <dbReference type="Pfam" id="PF00085"/>
    </source>
</evidence>
<dbReference type="Proteomes" id="UP001605036">
    <property type="component" value="Unassembled WGS sequence"/>
</dbReference>
<comment type="caution">
    <text evidence="2">The sequence shown here is derived from an EMBL/GenBank/DDBJ whole genome shotgun (WGS) entry which is preliminary data.</text>
</comment>
<name>A0ABD1ZEJ8_9MARC</name>
<feature type="domain" description="Thioredoxin" evidence="1">
    <location>
        <begin position="113"/>
        <end position="217"/>
    </location>
</feature>
<evidence type="ECO:0000313" key="3">
    <source>
        <dbReference type="Proteomes" id="UP001605036"/>
    </source>
</evidence>
<dbReference type="SUPFAM" id="SSF52833">
    <property type="entry name" value="Thioredoxin-like"/>
    <property type="match status" value="1"/>
</dbReference>
<dbReference type="Pfam" id="PF00085">
    <property type="entry name" value="Thioredoxin"/>
    <property type="match status" value="1"/>
</dbReference>
<dbReference type="CDD" id="cd02947">
    <property type="entry name" value="TRX_family"/>
    <property type="match status" value="1"/>
</dbReference>
<gene>
    <name evidence="2" type="ORF">R1flu_017893</name>
</gene>
<dbReference type="EMBL" id="JBHFFA010000001">
    <property type="protein sequence ID" value="KAL2649765.1"/>
    <property type="molecule type" value="Genomic_DNA"/>
</dbReference>
<dbReference type="Gene3D" id="3.40.30.10">
    <property type="entry name" value="Glutaredoxin"/>
    <property type="match status" value="1"/>
</dbReference>
<dbReference type="InterPro" id="IPR044176">
    <property type="entry name" value="TRL4_chloroplastic"/>
</dbReference>
<organism evidence="2 3">
    <name type="scientific">Riccia fluitans</name>
    <dbReference type="NCBI Taxonomy" id="41844"/>
    <lineage>
        <taxon>Eukaryota</taxon>
        <taxon>Viridiplantae</taxon>
        <taxon>Streptophyta</taxon>
        <taxon>Embryophyta</taxon>
        <taxon>Marchantiophyta</taxon>
        <taxon>Marchantiopsida</taxon>
        <taxon>Marchantiidae</taxon>
        <taxon>Marchantiales</taxon>
        <taxon>Ricciaceae</taxon>
        <taxon>Riccia</taxon>
    </lineage>
</organism>
<dbReference type="AlphaFoldDB" id="A0ABD1ZEJ8"/>
<evidence type="ECO:0000313" key="2">
    <source>
        <dbReference type="EMBL" id="KAL2649765.1"/>
    </source>
</evidence>
<protein>
    <recommendedName>
        <fullName evidence="1">Thioredoxin domain-containing protein</fullName>
    </recommendedName>
</protein>
<keyword evidence="3" id="KW-1185">Reference proteome</keyword>
<dbReference type="PANTHER" id="PTHR47912:SF1">
    <property type="entry name" value="THIOREDOXIN-LIKE 4, CHLOROPLASTIC"/>
    <property type="match status" value="1"/>
</dbReference>
<proteinExistence type="predicted"/>
<accession>A0ABD1ZEJ8</accession>
<dbReference type="InterPro" id="IPR036249">
    <property type="entry name" value="Thioredoxin-like_sf"/>
</dbReference>
<dbReference type="InterPro" id="IPR013766">
    <property type="entry name" value="Thioredoxin_domain"/>
</dbReference>